<dbReference type="AlphaFoldDB" id="A0A495K5M9"/>
<feature type="region of interest" description="Disordered" evidence="1">
    <location>
        <begin position="67"/>
        <end position="116"/>
    </location>
</feature>
<accession>A0A495K5M9</accession>
<evidence type="ECO:0000313" key="3">
    <source>
        <dbReference type="EMBL" id="RKR96596.1"/>
    </source>
</evidence>
<organism evidence="3 4">
    <name type="scientific">Williamsia marianensis</name>
    <dbReference type="NCBI Taxonomy" id="85044"/>
    <lineage>
        <taxon>Bacteria</taxon>
        <taxon>Bacillati</taxon>
        <taxon>Actinomycetota</taxon>
        <taxon>Actinomycetes</taxon>
        <taxon>Mycobacteriales</taxon>
        <taxon>Nocardiaceae</taxon>
        <taxon>Williamsia</taxon>
    </lineage>
</organism>
<feature type="compositionally biased region" description="Low complexity" evidence="1">
    <location>
        <begin position="74"/>
        <end position="116"/>
    </location>
</feature>
<sequence length="195" mass="19980">MSTPPPPPPPPFNGPNSGPPSWSNQNDGQPAWTQAQPPKKSKKPWIFGGIGAIVVLLVIAGIAGGSEEKDNDSTAATSSVPTVTAPPSTVTVEPTTSALPTRTSTPAPVAPTTTSADSAGGIMPAVVCMNLQAAQNLIQDNGVFFSRSEDATGEDRMQLDDSNWIVVSQTPEPGTPITEGDAILSVVKIGEPSPC</sequence>
<keyword evidence="2" id="KW-1133">Transmembrane helix</keyword>
<proteinExistence type="predicted"/>
<dbReference type="Proteomes" id="UP000274762">
    <property type="component" value="Unassembled WGS sequence"/>
</dbReference>
<name>A0A495K5M9_WILMA</name>
<evidence type="ECO:0000256" key="2">
    <source>
        <dbReference type="SAM" id="Phobius"/>
    </source>
</evidence>
<dbReference type="EMBL" id="RBKV01000001">
    <property type="protein sequence ID" value="RKR96596.1"/>
    <property type="molecule type" value="Genomic_DNA"/>
</dbReference>
<feature type="compositionally biased region" description="Polar residues" evidence="1">
    <location>
        <begin position="22"/>
        <end position="36"/>
    </location>
</feature>
<dbReference type="Gene3D" id="3.30.10.20">
    <property type="match status" value="1"/>
</dbReference>
<keyword evidence="2" id="KW-0812">Transmembrane</keyword>
<feature type="region of interest" description="Disordered" evidence="1">
    <location>
        <begin position="1"/>
        <end position="43"/>
    </location>
</feature>
<protein>
    <recommendedName>
        <fullName evidence="5">PASTA domain-containing protein</fullName>
    </recommendedName>
</protein>
<comment type="caution">
    <text evidence="3">The sequence shown here is derived from an EMBL/GenBank/DDBJ whole genome shotgun (WGS) entry which is preliminary data.</text>
</comment>
<keyword evidence="2" id="KW-0472">Membrane</keyword>
<evidence type="ECO:0000313" key="4">
    <source>
        <dbReference type="Proteomes" id="UP000274762"/>
    </source>
</evidence>
<feature type="transmembrane region" description="Helical" evidence="2">
    <location>
        <begin position="45"/>
        <end position="64"/>
    </location>
</feature>
<evidence type="ECO:0008006" key="5">
    <source>
        <dbReference type="Google" id="ProtNLM"/>
    </source>
</evidence>
<gene>
    <name evidence="3" type="ORF">DFJ75_3449</name>
</gene>
<evidence type="ECO:0000256" key="1">
    <source>
        <dbReference type="SAM" id="MobiDB-lite"/>
    </source>
</evidence>
<feature type="compositionally biased region" description="Pro residues" evidence="1">
    <location>
        <begin position="1"/>
        <end position="13"/>
    </location>
</feature>
<reference evidence="3 4" key="1">
    <citation type="submission" date="2018-10" db="EMBL/GenBank/DDBJ databases">
        <title>Sequencing the genomes of 1000 actinobacteria strains.</title>
        <authorList>
            <person name="Klenk H.-P."/>
        </authorList>
    </citation>
    <scope>NUCLEOTIDE SEQUENCE [LARGE SCALE GENOMIC DNA]</scope>
    <source>
        <strain evidence="3 4">DSM 44343</strain>
    </source>
</reference>